<evidence type="ECO:0000313" key="2">
    <source>
        <dbReference type="Proteomes" id="UP000298551"/>
    </source>
</evidence>
<dbReference type="EMBL" id="CP039371">
    <property type="protein sequence ID" value="QCI13114.1"/>
    <property type="molecule type" value="Genomic_DNA"/>
</dbReference>
<accession>A0A4D6XBD3</accession>
<dbReference type="Gene3D" id="1.10.10.10">
    <property type="entry name" value="Winged helix-like DNA-binding domain superfamily/Winged helix DNA-binding domain"/>
    <property type="match status" value="1"/>
</dbReference>
<dbReference type="Proteomes" id="UP000298551">
    <property type="component" value="Chromosome"/>
</dbReference>
<protein>
    <submittedName>
        <fullName evidence="1">Uncharacterized protein</fullName>
    </submittedName>
</protein>
<dbReference type="SUPFAM" id="SSF46785">
    <property type="entry name" value="Winged helix' DNA-binding domain"/>
    <property type="match status" value="1"/>
</dbReference>
<evidence type="ECO:0000313" key="1">
    <source>
        <dbReference type="EMBL" id="QCI13114.1"/>
    </source>
</evidence>
<dbReference type="InterPro" id="IPR036390">
    <property type="entry name" value="WH_DNA-bd_sf"/>
</dbReference>
<gene>
    <name evidence="1" type="ORF">E6B08_17815</name>
</gene>
<name>A0A4D6XBD3_PSEPU</name>
<organism evidence="1 2">
    <name type="scientific">Pseudomonas putida</name>
    <name type="common">Arthrobacter siderocapsulatus</name>
    <dbReference type="NCBI Taxonomy" id="303"/>
    <lineage>
        <taxon>Bacteria</taxon>
        <taxon>Pseudomonadati</taxon>
        <taxon>Pseudomonadota</taxon>
        <taxon>Gammaproteobacteria</taxon>
        <taxon>Pseudomonadales</taxon>
        <taxon>Pseudomonadaceae</taxon>
        <taxon>Pseudomonas</taxon>
    </lineage>
</organism>
<proteinExistence type="predicted"/>
<dbReference type="RefSeq" id="WP_136915262.1">
    <property type="nucleotide sequence ID" value="NZ_CP039371.1"/>
</dbReference>
<dbReference type="AlphaFoldDB" id="A0A4D6XBD3"/>
<reference evidence="2" key="1">
    <citation type="submission" date="2019-04" db="EMBL/GenBank/DDBJ databases">
        <title>Genome sequence of Pseudomonas putida 1290, an auxin catabolizing strain.</title>
        <authorList>
            <person name="Laird T.S."/>
            <person name="Leveau J.H.J."/>
        </authorList>
    </citation>
    <scope>NUCLEOTIDE SEQUENCE [LARGE SCALE GENOMIC DNA]</scope>
    <source>
        <strain evidence="2">1290</strain>
    </source>
</reference>
<sequence length="114" mass="12315">MATGLRTSEARLLMVLEHDSSFGMAELQRQVAMPAREIEEAVAILTGKGLVREEGGHYGLTAAGIEHAEMLARIAEEQQQRMFAASARRRSTPSRTCSRACSAGIEASLAVLSR</sequence>
<dbReference type="InterPro" id="IPR036388">
    <property type="entry name" value="WH-like_DNA-bd_sf"/>
</dbReference>